<comment type="caution">
    <text evidence="1">The sequence shown here is derived from an EMBL/GenBank/DDBJ whole genome shotgun (WGS) entry which is preliminary data.</text>
</comment>
<sequence>MADHAFGVGAEFTDRFDLLDEVEEGFGLRAMSRVSFLAFPHGGSEFPRPAIPAARRARDCRKMTTARK</sequence>
<gene>
    <name evidence="1" type="ORF">UY83_C0016G0010</name>
</gene>
<protein>
    <submittedName>
        <fullName evidence="1">Uncharacterized protein</fullName>
    </submittedName>
</protein>
<proteinExistence type="predicted"/>
<accession>A0A0G1XVH0</accession>
<reference evidence="1 2" key="1">
    <citation type="journal article" date="2015" name="Nature">
        <title>rRNA introns, odd ribosomes, and small enigmatic genomes across a large radiation of phyla.</title>
        <authorList>
            <person name="Brown C.T."/>
            <person name="Hug L.A."/>
            <person name="Thomas B.C."/>
            <person name="Sharon I."/>
            <person name="Castelle C.J."/>
            <person name="Singh A."/>
            <person name="Wilkins M.J."/>
            <person name="Williams K.H."/>
            <person name="Banfield J.F."/>
        </authorList>
    </citation>
    <scope>NUCLEOTIDE SEQUENCE [LARGE SCALE GENOMIC DNA]</scope>
</reference>
<dbReference type="EMBL" id="LCRO01000016">
    <property type="protein sequence ID" value="KKW35168.1"/>
    <property type="molecule type" value="Genomic_DNA"/>
</dbReference>
<dbReference type="AlphaFoldDB" id="A0A0G1XVH0"/>
<dbReference type="Proteomes" id="UP000034740">
    <property type="component" value="Unassembled WGS sequence"/>
</dbReference>
<evidence type="ECO:0000313" key="1">
    <source>
        <dbReference type="EMBL" id="KKW35168.1"/>
    </source>
</evidence>
<organism evidence="1 2">
    <name type="scientific">Candidatus Adlerbacteria bacterium GW2011_GWA1_54_10</name>
    <dbReference type="NCBI Taxonomy" id="1618605"/>
    <lineage>
        <taxon>Bacteria</taxon>
        <taxon>Candidatus Adleribacteriota</taxon>
    </lineage>
</organism>
<evidence type="ECO:0000313" key="2">
    <source>
        <dbReference type="Proteomes" id="UP000034740"/>
    </source>
</evidence>
<name>A0A0G1XVH0_9BACT</name>